<name>A0ABW0U4D1_9BACI</name>
<dbReference type="EMBL" id="JBHSPF010000019">
    <property type="protein sequence ID" value="MFC5628342.1"/>
    <property type="molecule type" value="Genomic_DNA"/>
</dbReference>
<reference evidence="2" key="1">
    <citation type="journal article" date="2019" name="Int. J. Syst. Evol. Microbiol.">
        <title>The Global Catalogue of Microorganisms (GCM) 10K type strain sequencing project: providing services to taxonomists for standard genome sequencing and annotation.</title>
        <authorList>
            <consortium name="The Broad Institute Genomics Platform"/>
            <consortium name="The Broad Institute Genome Sequencing Center for Infectious Disease"/>
            <person name="Wu L."/>
            <person name="Ma J."/>
        </authorList>
    </citation>
    <scope>NUCLEOTIDE SEQUENCE [LARGE SCALE GENOMIC DNA]</scope>
    <source>
        <strain evidence="2">CGMCC 1.15790</strain>
    </source>
</reference>
<protein>
    <submittedName>
        <fullName evidence="1">Uncharacterized protein</fullName>
    </submittedName>
</protein>
<dbReference type="Proteomes" id="UP001596143">
    <property type="component" value="Unassembled WGS sequence"/>
</dbReference>
<sequence length="60" mass="7074">MGYILIDDHQIPAEKFASEMEAKKNTNEKELVVKDDDGDFWVIYKEDYEKVEPFGYSIIK</sequence>
<comment type="caution">
    <text evidence="1">The sequence shown here is derived from an EMBL/GenBank/DDBJ whole genome shotgun (WGS) entry which is preliminary data.</text>
</comment>
<dbReference type="RefSeq" id="WP_270897277.1">
    <property type="nucleotide sequence ID" value="NZ_JBHSPF010000019.1"/>
</dbReference>
<proteinExistence type="predicted"/>
<accession>A0ABW0U4D1</accession>
<organism evidence="1 2">
    <name type="scientific">Aliibacillus thermotolerans</name>
    <dbReference type="NCBI Taxonomy" id="1834418"/>
    <lineage>
        <taxon>Bacteria</taxon>
        <taxon>Bacillati</taxon>
        <taxon>Bacillota</taxon>
        <taxon>Bacilli</taxon>
        <taxon>Bacillales</taxon>
        <taxon>Bacillaceae</taxon>
        <taxon>Aliibacillus</taxon>
    </lineage>
</organism>
<evidence type="ECO:0000313" key="1">
    <source>
        <dbReference type="EMBL" id="MFC5628342.1"/>
    </source>
</evidence>
<keyword evidence="2" id="KW-1185">Reference proteome</keyword>
<gene>
    <name evidence="1" type="ORF">ACFPTR_05450</name>
</gene>
<evidence type="ECO:0000313" key="2">
    <source>
        <dbReference type="Proteomes" id="UP001596143"/>
    </source>
</evidence>